<name>A0A067JIN5_JATCU</name>
<keyword evidence="4" id="KW-1185">Reference proteome</keyword>
<accession>A0A067JIN5</accession>
<dbReference type="Pfam" id="PF10536">
    <property type="entry name" value="PMD"/>
    <property type="match status" value="1"/>
</dbReference>
<dbReference type="Proteomes" id="UP000027138">
    <property type="component" value="Unassembled WGS sequence"/>
</dbReference>
<sequence length="460" mass="51595">MAWLPQATAAVRIYSMISGIPFGVRPIDLYDDWRTEISPDRMVELIGIDLPRIVESGSATPALSISRCWLSLQAPGVYARYGRGELTATQVARFTLLLLFASTFWSNRKEKFNPSILKSLENLAHLEEYDWAGAILSRMYDDMCDSRGHCKLSGTYCFFRSSFFSSDSLSFFFCVSQTWAFEYFPYTRPELLQTDLGSGLAPLAWRWYKSNLHIVRCKKSLNLSRRRVVLSPPILRRYYLGERVDIQIRGCQTVPFSPPEDMRAGRQMVLTAAHTEGIPHVELLMGGDYDEFCGIMPAIGSRLDNFQGPVASQPLGTRSSRALGPSTRTPRRRPMTDPTSSTSVGGPSQAGPSRSTSPFRAPRAILEATGPLHPDLANLRLPYSISYFVPDSPPALREVSLKGVDHPTLPSEDITEVKPDISLTKRSHKRFEIDLYFPLYDFSVPVGLVTQMMELVLGMQ</sequence>
<reference evidence="3 4" key="1">
    <citation type="journal article" date="2014" name="PLoS ONE">
        <title>Global Analysis of Gene Expression Profiles in Physic Nut (Jatropha curcas L.) Seedlings Exposed to Salt Stress.</title>
        <authorList>
            <person name="Zhang L."/>
            <person name="Zhang C."/>
            <person name="Wu P."/>
            <person name="Chen Y."/>
            <person name="Li M."/>
            <person name="Jiang H."/>
            <person name="Wu G."/>
        </authorList>
    </citation>
    <scope>NUCLEOTIDE SEQUENCE [LARGE SCALE GENOMIC DNA]</scope>
    <source>
        <strain evidence="4">cv. GZQX0401</strain>
        <tissue evidence="3">Young leaves</tissue>
    </source>
</reference>
<evidence type="ECO:0000313" key="4">
    <source>
        <dbReference type="Proteomes" id="UP000027138"/>
    </source>
</evidence>
<organism evidence="3 4">
    <name type="scientific">Jatropha curcas</name>
    <name type="common">Barbados nut</name>
    <dbReference type="NCBI Taxonomy" id="180498"/>
    <lineage>
        <taxon>Eukaryota</taxon>
        <taxon>Viridiplantae</taxon>
        <taxon>Streptophyta</taxon>
        <taxon>Embryophyta</taxon>
        <taxon>Tracheophyta</taxon>
        <taxon>Spermatophyta</taxon>
        <taxon>Magnoliopsida</taxon>
        <taxon>eudicotyledons</taxon>
        <taxon>Gunneridae</taxon>
        <taxon>Pentapetalae</taxon>
        <taxon>rosids</taxon>
        <taxon>fabids</taxon>
        <taxon>Malpighiales</taxon>
        <taxon>Euphorbiaceae</taxon>
        <taxon>Crotonoideae</taxon>
        <taxon>Jatropheae</taxon>
        <taxon>Jatropha</taxon>
    </lineage>
</organism>
<evidence type="ECO:0000259" key="2">
    <source>
        <dbReference type="Pfam" id="PF10536"/>
    </source>
</evidence>
<protein>
    <recommendedName>
        <fullName evidence="2">Aminotransferase-like plant mobile domain-containing protein</fullName>
    </recommendedName>
</protein>
<dbReference type="InterPro" id="IPR019557">
    <property type="entry name" value="AminoTfrase-like_pln_mobile"/>
</dbReference>
<gene>
    <name evidence="3" type="ORF">JCGZ_00114</name>
</gene>
<feature type="domain" description="Aminotransferase-like plant mobile" evidence="2">
    <location>
        <begin position="93"/>
        <end position="222"/>
    </location>
</feature>
<feature type="region of interest" description="Disordered" evidence="1">
    <location>
        <begin position="307"/>
        <end position="359"/>
    </location>
</feature>
<dbReference type="AlphaFoldDB" id="A0A067JIN5"/>
<dbReference type="EMBL" id="KK915196">
    <property type="protein sequence ID" value="KDP23821.1"/>
    <property type="molecule type" value="Genomic_DNA"/>
</dbReference>
<evidence type="ECO:0000256" key="1">
    <source>
        <dbReference type="SAM" id="MobiDB-lite"/>
    </source>
</evidence>
<feature type="compositionally biased region" description="Polar residues" evidence="1">
    <location>
        <begin position="344"/>
        <end position="358"/>
    </location>
</feature>
<proteinExistence type="predicted"/>
<dbReference type="OrthoDB" id="1936739at2759"/>
<evidence type="ECO:0000313" key="3">
    <source>
        <dbReference type="EMBL" id="KDP23821.1"/>
    </source>
</evidence>